<proteinExistence type="predicted"/>
<dbReference type="Proteomes" id="UP001062846">
    <property type="component" value="Chromosome 1"/>
</dbReference>
<evidence type="ECO:0000313" key="2">
    <source>
        <dbReference type="Proteomes" id="UP001062846"/>
    </source>
</evidence>
<name>A0ACC0Q036_RHOML</name>
<organism evidence="1 2">
    <name type="scientific">Rhododendron molle</name>
    <name type="common">Chinese azalea</name>
    <name type="synonym">Azalea mollis</name>
    <dbReference type="NCBI Taxonomy" id="49168"/>
    <lineage>
        <taxon>Eukaryota</taxon>
        <taxon>Viridiplantae</taxon>
        <taxon>Streptophyta</taxon>
        <taxon>Embryophyta</taxon>
        <taxon>Tracheophyta</taxon>
        <taxon>Spermatophyta</taxon>
        <taxon>Magnoliopsida</taxon>
        <taxon>eudicotyledons</taxon>
        <taxon>Gunneridae</taxon>
        <taxon>Pentapetalae</taxon>
        <taxon>asterids</taxon>
        <taxon>Ericales</taxon>
        <taxon>Ericaceae</taxon>
        <taxon>Ericoideae</taxon>
        <taxon>Rhodoreae</taxon>
        <taxon>Rhododendron</taxon>
    </lineage>
</organism>
<accession>A0ACC0Q036</accession>
<evidence type="ECO:0000313" key="1">
    <source>
        <dbReference type="EMBL" id="KAI8570786.1"/>
    </source>
</evidence>
<keyword evidence="2" id="KW-1185">Reference proteome</keyword>
<sequence length="794" mass="90163">MRSTSKICKRSKKLSLKKCEDRISNLPCNLMSHILSFLPTKSAVATCVLSTKWKQSWTSYDSVDFDDTVLQNPHKSDRTSSLQTSFTSFIDRVVLLHRVSRLNKFHLKCTQSYDLSHVNAWIAAALLSSVQELHLSIPMEHSTELPQDLFSCGTLVVLKLGAKFVMNVPASVHLPNLKILHLHSVEFSDDDSIDRLICGCPVLDELSMKGCVGIDVHVVKISAPMLTSLVMYYLYSNYWEIMNFPEHSYKIVLETPALLFLDITDMIAEGYSLQSLSYLAEARISIFQTNDQFESDYSEALNFPGHFIVVDQVKYSCLKVMQIANCQKPKFHCMTYLELGPTGGDTVVWQLLPELLENSPRLGSLVFGECIFLVKIVGEIMRSTSKIRKRSKQLSLKKCEDRISNLPCNLMSHILSFLPTKSAVATCVLSTKWKQSWTSYDSVDFDDTVLLNPHKSDRTSSLQTSFTSFIDRVVLLHRVSRLNKFHLKCTQSYDLSHVNAWIAAALLSSVQELHLSIPMEHSTELPQDLFSRGTLVVLKLGAKFVMNVPASVHLLNLKILHLHSVEFSDDDSIDRLICGCPVLDELSMKGCVGIDVHVVKISAPMLTSLVMYYLYSNYWEIMNFPEHSYKIVLETPALLFLDITDMVAEGYSLQNLCHLAEARISIFETSDQLDLELDFSEAISDFLKGLSNVQRLYLSSEFMEVDSGAPIGPELVHCWNPPQCVPSCLLFHLKEIKFRCLVGEKDELELLDYFLNNARVLEKVNLCHSDRHTDWKKTFYTMTRAEGFKKLWMT</sequence>
<reference evidence="1" key="1">
    <citation type="submission" date="2022-02" db="EMBL/GenBank/DDBJ databases">
        <title>Plant Genome Project.</title>
        <authorList>
            <person name="Zhang R.-G."/>
        </authorList>
    </citation>
    <scope>NUCLEOTIDE SEQUENCE</scope>
    <source>
        <strain evidence="1">AT1</strain>
    </source>
</reference>
<dbReference type="EMBL" id="CM046388">
    <property type="protein sequence ID" value="KAI8570786.1"/>
    <property type="molecule type" value="Genomic_DNA"/>
</dbReference>
<comment type="caution">
    <text evidence="1">The sequence shown here is derived from an EMBL/GenBank/DDBJ whole genome shotgun (WGS) entry which is preliminary data.</text>
</comment>
<gene>
    <name evidence="1" type="ORF">RHMOL_Rhmol01G0064000</name>
</gene>
<protein>
    <submittedName>
        <fullName evidence="1">Uncharacterized protein</fullName>
    </submittedName>
</protein>